<sequence length="165" mass="18451">MSDDKGPFAVSRRVVIGAAGAAPIVANTDAGAAMQDQAIARCGEWLALDAEIDRLGNRWSDLETVLVRQKRWERMTPEERGELLPSEEMDAIDKQLEPLFEQREAWLEALPTVRANDMLGVVAKLEVALRVMVHQQGDGYDLFKATMDELRTARCPNCWAPVCKR</sequence>
<name>A0ABY4ZTR0_9CAUL</name>
<proteinExistence type="predicted"/>
<evidence type="ECO:0000313" key="1">
    <source>
        <dbReference type="EMBL" id="USQ96121.1"/>
    </source>
</evidence>
<gene>
    <name evidence="1" type="ORF">MZV50_00490</name>
</gene>
<organism evidence="1 2">
    <name type="scientific">Caulobacter segnis</name>
    <dbReference type="NCBI Taxonomy" id="88688"/>
    <lineage>
        <taxon>Bacteria</taxon>
        <taxon>Pseudomonadati</taxon>
        <taxon>Pseudomonadota</taxon>
        <taxon>Alphaproteobacteria</taxon>
        <taxon>Caulobacterales</taxon>
        <taxon>Caulobacteraceae</taxon>
        <taxon>Caulobacter</taxon>
    </lineage>
</organism>
<protein>
    <submittedName>
        <fullName evidence="1">Uncharacterized protein</fullName>
    </submittedName>
</protein>
<dbReference type="Proteomes" id="UP001057520">
    <property type="component" value="Chromosome"/>
</dbReference>
<dbReference type="EMBL" id="CP096040">
    <property type="protein sequence ID" value="USQ96121.1"/>
    <property type="molecule type" value="Genomic_DNA"/>
</dbReference>
<evidence type="ECO:0000313" key="2">
    <source>
        <dbReference type="Proteomes" id="UP001057520"/>
    </source>
</evidence>
<keyword evidence="2" id="KW-1185">Reference proteome</keyword>
<accession>A0ABY4ZTR0</accession>
<reference evidence="1 2" key="1">
    <citation type="submission" date="2022-04" db="EMBL/GenBank/DDBJ databases">
        <title>Genome sequence of soybean root-associated Caulobacter segnis RL271.</title>
        <authorList>
            <person name="Longley R."/>
            <person name="Bonito G."/>
            <person name="Trigodet F."/>
            <person name="Crosson S."/>
            <person name="Fiebig A."/>
        </authorList>
    </citation>
    <scope>NUCLEOTIDE SEQUENCE [LARGE SCALE GENOMIC DNA]</scope>
    <source>
        <strain evidence="1 2">RL271</strain>
    </source>
</reference>